<evidence type="ECO:0000259" key="2">
    <source>
        <dbReference type="Pfam" id="PF18962"/>
    </source>
</evidence>
<keyword evidence="1" id="KW-0732">Signal</keyword>
<reference evidence="3 4" key="1">
    <citation type="submission" date="2019-05" db="EMBL/GenBank/DDBJ databases">
        <title>Chryseobacterium sp. isolated from King George Island, maritime Antarctica.</title>
        <authorList>
            <person name="Peng X."/>
        </authorList>
    </citation>
    <scope>NUCLEOTIDE SEQUENCE [LARGE SCALE GENOMIC DNA]</scope>
    <source>
        <strain evidence="3 4">7-3A</strain>
    </source>
</reference>
<dbReference type="EMBL" id="CP040442">
    <property type="protein sequence ID" value="QOW09958.1"/>
    <property type="molecule type" value="Genomic_DNA"/>
</dbReference>
<keyword evidence="4" id="KW-1185">Reference proteome</keyword>
<proteinExistence type="predicted"/>
<organism evidence="3 4">
    <name type="scientific">Kaistella flava</name>
    <name type="common">ex Peng et al. 2021</name>
    <dbReference type="NCBI Taxonomy" id="2038776"/>
    <lineage>
        <taxon>Bacteria</taxon>
        <taxon>Pseudomonadati</taxon>
        <taxon>Bacteroidota</taxon>
        <taxon>Flavobacteriia</taxon>
        <taxon>Flavobacteriales</taxon>
        <taxon>Weeksellaceae</taxon>
        <taxon>Chryseobacterium group</taxon>
        <taxon>Kaistella</taxon>
    </lineage>
</organism>
<name>A0A7M2Y6T2_9FLAO</name>
<dbReference type="RefSeq" id="WP_193813195.1">
    <property type="nucleotide sequence ID" value="NZ_CP040442.1"/>
</dbReference>
<sequence length="242" mass="27234">MKKIYFLLFTIVSFICYSQPYSSLLKNANWTIMKIQWNGIDYYPPAPFVASGKVEFNYDGNNGFRSILFNSAFGTAAFGDNNSNYFNVPGIAITLMEYHGENEQAVQQFDNMTTDFYFGFQPTDKFYFDYQEIFSGKNLTVTNPLGNKIFYSNLILANSEASLNKRISISPNPAKDEFFIKASDNILGKVSVEIYENSGKLVSSQNVSFTDAVNTQALPNGMYQVKVTGLGVNYSSKLLIKK</sequence>
<dbReference type="Proteomes" id="UP000594195">
    <property type="component" value="Chromosome"/>
</dbReference>
<dbReference type="KEGG" id="kfa:Q73A0000_06080"/>
<dbReference type="Pfam" id="PF18962">
    <property type="entry name" value="Por_Secre_tail"/>
    <property type="match status" value="1"/>
</dbReference>
<gene>
    <name evidence="3" type="ORF">Q73A0000_06080</name>
</gene>
<evidence type="ECO:0000313" key="4">
    <source>
        <dbReference type="Proteomes" id="UP000594195"/>
    </source>
</evidence>
<feature type="domain" description="Secretion system C-terminal sorting" evidence="2">
    <location>
        <begin position="169"/>
        <end position="240"/>
    </location>
</feature>
<evidence type="ECO:0000256" key="1">
    <source>
        <dbReference type="ARBA" id="ARBA00022729"/>
    </source>
</evidence>
<dbReference type="NCBIfam" id="TIGR04183">
    <property type="entry name" value="Por_Secre_tail"/>
    <property type="match status" value="1"/>
</dbReference>
<accession>A0A7M2Y6T2</accession>
<dbReference type="InterPro" id="IPR026444">
    <property type="entry name" value="Secre_tail"/>
</dbReference>
<dbReference type="AlphaFoldDB" id="A0A7M2Y6T2"/>
<evidence type="ECO:0000313" key="3">
    <source>
        <dbReference type="EMBL" id="QOW09958.1"/>
    </source>
</evidence>
<protein>
    <submittedName>
        <fullName evidence="3">T9SS type A sorting domain-containing protein</fullName>
    </submittedName>
</protein>